<evidence type="ECO:0000259" key="3">
    <source>
        <dbReference type="Pfam" id="PF13609"/>
    </source>
</evidence>
<dbReference type="Gene3D" id="2.40.160.10">
    <property type="entry name" value="Porin"/>
    <property type="match status" value="1"/>
</dbReference>
<dbReference type="InterPro" id="IPR023614">
    <property type="entry name" value="Porin_dom_sf"/>
</dbReference>
<dbReference type="RefSeq" id="WP_147844962.1">
    <property type="nucleotide sequence ID" value="NZ_VDUZ01000001.1"/>
</dbReference>
<evidence type="ECO:0000313" key="4">
    <source>
        <dbReference type="EMBL" id="TXL82256.1"/>
    </source>
</evidence>
<dbReference type="OrthoDB" id="6758483at2"/>
<proteinExistence type="predicted"/>
<feature type="signal peptide" evidence="2">
    <location>
        <begin position="1"/>
        <end position="23"/>
    </location>
</feature>
<dbReference type="InterPro" id="IPR033900">
    <property type="entry name" value="Gram_neg_porin_domain"/>
</dbReference>
<dbReference type="SUPFAM" id="SSF56935">
    <property type="entry name" value="Porins"/>
    <property type="match status" value="1"/>
</dbReference>
<protein>
    <submittedName>
        <fullName evidence="4">Porin</fullName>
    </submittedName>
</protein>
<feature type="compositionally biased region" description="Low complexity" evidence="1">
    <location>
        <begin position="148"/>
        <end position="160"/>
    </location>
</feature>
<gene>
    <name evidence="4" type="ORF">FHP25_00730</name>
</gene>
<feature type="domain" description="Porin" evidence="3">
    <location>
        <begin position="10"/>
        <end position="389"/>
    </location>
</feature>
<dbReference type="GO" id="GO:0016020">
    <property type="term" value="C:membrane"/>
    <property type="evidence" value="ECO:0007669"/>
    <property type="project" value="InterPro"/>
</dbReference>
<evidence type="ECO:0000256" key="1">
    <source>
        <dbReference type="SAM" id="MobiDB-lite"/>
    </source>
</evidence>
<evidence type="ECO:0000256" key="2">
    <source>
        <dbReference type="SAM" id="SignalP"/>
    </source>
</evidence>
<dbReference type="EMBL" id="VDUZ01000001">
    <property type="protein sequence ID" value="TXL82256.1"/>
    <property type="molecule type" value="Genomic_DNA"/>
</dbReference>
<dbReference type="Pfam" id="PF13609">
    <property type="entry name" value="Porin_4"/>
    <property type="match status" value="1"/>
</dbReference>
<reference evidence="4 5" key="1">
    <citation type="submission" date="2019-06" db="EMBL/GenBank/DDBJ databases">
        <title>New taxonomy in bacterial strain CC-CFT640, isolated from vineyard.</title>
        <authorList>
            <person name="Lin S.-Y."/>
            <person name="Tsai C.-F."/>
            <person name="Young C.-C."/>
        </authorList>
    </citation>
    <scope>NUCLEOTIDE SEQUENCE [LARGE SCALE GENOMIC DNA]</scope>
    <source>
        <strain evidence="4 5">CC-CFT640</strain>
    </source>
</reference>
<feature type="region of interest" description="Disordered" evidence="1">
    <location>
        <begin position="148"/>
        <end position="181"/>
    </location>
</feature>
<organism evidence="4 5">
    <name type="scientific">Vineibacter terrae</name>
    <dbReference type="NCBI Taxonomy" id="2586908"/>
    <lineage>
        <taxon>Bacteria</taxon>
        <taxon>Pseudomonadati</taxon>
        <taxon>Pseudomonadota</taxon>
        <taxon>Alphaproteobacteria</taxon>
        <taxon>Hyphomicrobiales</taxon>
        <taxon>Vineibacter</taxon>
    </lineage>
</organism>
<feature type="chain" id="PRO_5022735248" evidence="2">
    <location>
        <begin position="24"/>
        <end position="409"/>
    </location>
</feature>
<dbReference type="AlphaFoldDB" id="A0A5C8PVN6"/>
<keyword evidence="2" id="KW-0732">Signal</keyword>
<dbReference type="GO" id="GO:0015288">
    <property type="term" value="F:porin activity"/>
    <property type="evidence" value="ECO:0007669"/>
    <property type="project" value="InterPro"/>
</dbReference>
<dbReference type="Proteomes" id="UP000321638">
    <property type="component" value="Unassembled WGS sequence"/>
</dbReference>
<sequence length="409" mass="43267">MGRSRLLGASALIGAGMAMPAVAADPIKLELRGYWNSYITLGKIGRDVSGTTGTSYRPETFRYEGEIWFSGETKLDNGTTVGIRIELEGWSNGGGATSTNDQMDEEYLYAFGPWGRIEFGATDAASYKNPNSSPSVLPGWGFQDPTFSNKGSGFNSNNSGGRDRGTNPGLSASNNNNSGDADKLTYYSPRFAGLQLALSYTPSFATSAIAATCPFRGGGANFSNCPRNNNTWHNGIDVSANYANKFGDVEVRLAGSYMTAGFDRGTISTGLAATPVAADNASGRYKSWAGGAQVGFHGFTLGGGLGRDNNGLRHDNATRWYTAAIRYDSGPWMTSLGWWGGRNNDANAVAGTQNAPGKDKMDIIELGVAYMLSPGIRLLGGLNYVMGSGQSKSEKADAWAIIFGTGLTF</sequence>
<name>A0A5C8PVN6_9HYPH</name>
<accession>A0A5C8PVN6</accession>
<keyword evidence="5" id="KW-1185">Reference proteome</keyword>
<evidence type="ECO:0000313" key="5">
    <source>
        <dbReference type="Proteomes" id="UP000321638"/>
    </source>
</evidence>
<comment type="caution">
    <text evidence="4">The sequence shown here is derived from an EMBL/GenBank/DDBJ whole genome shotgun (WGS) entry which is preliminary data.</text>
</comment>